<name>F8PBR6_SERL9</name>
<proteinExistence type="predicted"/>
<feature type="domain" description="Chromo" evidence="2">
    <location>
        <begin position="308"/>
        <end position="375"/>
    </location>
</feature>
<reference evidence="3" key="1">
    <citation type="submission" date="2011-04" db="EMBL/GenBank/DDBJ databases">
        <title>Evolution of plant cell wall degrading machinery underlies the functional diversity of forest fungi.</title>
        <authorList>
            <consortium name="US DOE Joint Genome Institute (JGI-PGF)"/>
            <person name="Eastwood D.C."/>
            <person name="Floudas D."/>
            <person name="Binder M."/>
            <person name="Majcherczyk A."/>
            <person name="Schneider P."/>
            <person name="Aerts A."/>
            <person name="Asiegbu F.O."/>
            <person name="Baker S.E."/>
            <person name="Barry K."/>
            <person name="Bendiksby M."/>
            <person name="Blumentritt M."/>
            <person name="Coutinho P.M."/>
            <person name="Cullen D."/>
            <person name="Cullen D."/>
            <person name="Gathman A."/>
            <person name="Goodell B."/>
            <person name="Henrissat B."/>
            <person name="Ihrmark K."/>
            <person name="Kauserud H."/>
            <person name="Kohler A."/>
            <person name="LaButti K."/>
            <person name="Lapidus A."/>
            <person name="Lavin J.L."/>
            <person name="Lee Y.-H."/>
            <person name="Lindquist E."/>
            <person name="Lilly W."/>
            <person name="Lucas S."/>
            <person name="Morin E."/>
            <person name="Murat C."/>
            <person name="Oguiza J.A."/>
            <person name="Park J."/>
            <person name="Pisabarro A.G."/>
            <person name="Riley R."/>
            <person name="Rosling A."/>
            <person name="Salamov A."/>
            <person name="Schmidt O."/>
            <person name="Schmutz J."/>
            <person name="Skrede I."/>
            <person name="Stenlid J."/>
            <person name="Wiebenga A."/>
            <person name="Xie X."/>
            <person name="Kues U."/>
            <person name="Hibbett D.S."/>
            <person name="Hoffmeister D."/>
            <person name="Hogberg N."/>
            <person name="Martin F."/>
            <person name="Grigoriev I.V."/>
            <person name="Watkinson S.C."/>
        </authorList>
    </citation>
    <scope>NUCLEOTIDE SEQUENCE</scope>
    <source>
        <strain evidence="3">S7.9</strain>
    </source>
</reference>
<dbReference type="KEGG" id="sla:SERLADRAFT_443166"/>
<dbReference type="InterPro" id="IPR016197">
    <property type="entry name" value="Chromo-like_dom_sf"/>
</dbReference>
<dbReference type="SUPFAM" id="SSF54160">
    <property type="entry name" value="Chromo domain-like"/>
    <property type="match status" value="1"/>
</dbReference>
<dbReference type="GO" id="GO:0006338">
    <property type="term" value="P:chromatin remodeling"/>
    <property type="evidence" value="ECO:0007669"/>
    <property type="project" value="UniProtKB-ARBA"/>
</dbReference>
<dbReference type="EMBL" id="GL945443">
    <property type="protein sequence ID" value="EGO19704.1"/>
    <property type="molecule type" value="Genomic_DNA"/>
</dbReference>
<dbReference type="PROSITE" id="PS50013">
    <property type="entry name" value="CHROMO_2"/>
    <property type="match status" value="1"/>
</dbReference>
<dbReference type="Pfam" id="PF00385">
    <property type="entry name" value="Chromo"/>
    <property type="match status" value="1"/>
</dbReference>
<feature type="compositionally biased region" description="Acidic residues" evidence="1">
    <location>
        <begin position="201"/>
        <end position="215"/>
    </location>
</feature>
<dbReference type="Gene3D" id="2.40.50.40">
    <property type="match status" value="1"/>
</dbReference>
<protein>
    <recommendedName>
        <fullName evidence="2">Chromo domain-containing protein</fullName>
    </recommendedName>
</protein>
<dbReference type="Proteomes" id="UP000008064">
    <property type="component" value="Unassembled WGS sequence"/>
</dbReference>
<feature type="compositionally biased region" description="Basic residues" evidence="1">
    <location>
        <begin position="237"/>
        <end position="249"/>
    </location>
</feature>
<dbReference type="GeneID" id="18815857"/>
<feature type="region of interest" description="Disordered" evidence="1">
    <location>
        <begin position="201"/>
        <end position="281"/>
    </location>
</feature>
<dbReference type="HOGENOM" id="CLU_003921_6_0_1"/>
<dbReference type="CDD" id="cd00024">
    <property type="entry name" value="CD_CSD"/>
    <property type="match status" value="1"/>
</dbReference>
<dbReference type="OrthoDB" id="2650643at2759"/>
<evidence type="ECO:0000256" key="1">
    <source>
        <dbReference type="SAM" id="MobiDB-lite"/>
    </source>
</evidence>
<dbReference type="InterPro" id="IPR023780">
    <property type="entry name" value="Chromo_domain"/>
</dbReference>
<sequence>MNQPTTLSVITMPIPGTRYAPKKFKGDYTRVRDFVLHYECICHANNVTADDEKCSSILQYCSTYVREIIEGMKHFITPSWNSLKDEILQYFDAAKAEAKFKEHHLKQLVDASHKKKMGSLDDFKSYMRKYVRVGGWLLAKSKITQDVFNRFFWKGLPKTLRHRVENRLLQRDPTLDLSQPFVFDDVVKAVEHVLRRDRFDDEDFDSDDSDSDSDSENSSSSSDDSSDSDKEEEPPRYIRKTTKQKKEKKRTSETEKERKLLSPSKSKKTLHSLDEEEHTAVKQDEVETLIKKLGSMTIEDPNYPLLYYRAIKLDTDARLILRLPTFMNHKLDYLIHWHGYPVSKRTWEPDTNLTHVANLLAAFHKTNPAAPRIITASLHFRPYENYTATSKPPMLFDWISNKFQSATSGLMRTRVL</sequence>
<evidence type="ECO:0000259" key="2">
    <source>
        <dbReference type="PROSITE" id="PS50013"/>
    </source>
</evidence>
<gene>
    <name evidence="3" type="ORF">SERLADRAFT_443166</name>
</gene>
<evidence type="ECO:0000313" key="3">
    <source>
        <dbReference type="EMBL" id="EGO19704.1"/>
    </source>
</evidence>
<dbReference type="InterPro" id="IPR000953">
    <property type="entry name" value="Chromo/chromo_shadow_dom"/>
</dbReference>
<dbReference type="RefSeq" id="XP_007323837.1">
    <property type="nucleotide sequence ID" value="XM_007323775.1"/>
</dbReference>
<accession>F8PBR6</accession>
<organism>
    <name type="scientific">Serpula lacrymans var. lacrymans (strain S7.9)</name>
    <name type="common">Dry rot fungus</name>
    <dbReference type="NCBI Taxonomy" id="578457"/>
    <lineage>
        <taxon>Eukaryota</taxon>
        <taxon>Fungi</taxon>
        <taxon>Dikarya</taxon>
        <taxon>Basidiomycota</taxon>
        <taxon>Agaricomycotina</taxon>
        <taxon>Agaricomycetes</taxon>
        <taxon>Agaricomycetidae</taxon>
        <taxon>Boletales</taxon>
        <taxon>Coniophorineae</taxon>
        <taxon>Serpulaceae</taxon>
        <taxon>Serpula</taxon>
    </lineage>
</organism>
<feature type="compositionally biased region" description="Basic and acidic residues" evidence="1">
    <location>
        <begin position="250"/>
        <end position="260"/>
    </location>
</feature>
<dbReference type="AlphaFoldDB" id="F8PBR6"/>